<dbReference type="KEGG" id="aten:116294448"/>
<dbReference type="PROSITE" id="PS00022">
    <property type="entry name" value="EGF_1"/>
    <property type="match status" value="1"/>
</dbReference>
<organism evidence="8 9">
    <name type="scientific">Actinia tenebrosa</name>
    <name type="common">Australian red waratah sea anemone</name>
    <dbReference type="NCBI Taxonomy" id="6105"/>
    <lineage>
        <taxon>Eukaryota</taxon>
        <taxon>Metazoa</taxon>
        <taxon>Cnidaria</taxon>
        <taxon>Anthozoa</taxon>
        <taxon>Hexacorallia</taxon>
        <taxon>Actiniaria</taxon>
        <taxon>Actiniidae</taxon>
        <taxon>Actinia</taxon>
    </lineage>
</organism>
<dbReference type="Gene3D" id="2.10.25.10">
    <property type="entry name" value="Laminin"/>
    <property type="match status" value="1"/>
</dbReference>
<evidence type="ECO:0000256" key="2">
    <source>
        <dbReference type="ARBA" id="ARBA00022536"/>
    </source>
</evidence>
<evidence type="ECO:0000313" key="8">
    <source>
        <dbReference type="Proteomes" id="UP000515163"/>
    </source>
</evidence>
<feature type="domain" description="Apple" evidence="7">
    <location>
        <begin position="16"/>
        <end position="105"/>
    </location>
</feature>
<evidence type="ECO:0000256" key="5">
    <source>
        <dbReference type="SAM" id="SignalP"/>
    </source>
</evidence>
<feature type="signal peptide" evidence="5">
    <location>
        <begin position="1"/>
        <end position="21"/>
    </location>
</feature>
<feature type="domain" description="EGF-like" evidence="6">
    <location>
        <begin position="105"/>
        <end position="143"/>
    </location>
</feature>
<comment type="similarity">
    <text evidence="1">Belongs to the EGF domain peptide family.</text>
</comment>
<keyword evidence="3 4" id="KW-1015">Disulfide bond</keyword>
<dbReference type="AlphaFoldDB" id="A0A6P8HZ10"/>
<dbReference type="InterPro" id="IPR003609">
    <property type="entry name" value="Pan_app"/>
</dbReference>
<feature type="disulfide bond" evidence="4">
    <location>
        <begin position="133"/>
        <end position="142"/>
    </location>
</feature>
<keyword evidence="8" id="KW-1185">Reference proteome</keyword>
<dbReference type="Proteomes" id="UP000515163">
    <property type="component" value="Unplaced"/>
</dbReference>
<keyword evidence="2 4" id="KW-0245">EGF-like domain</keyword>
<evidence type="ECO:0000259" key="6">
    <source>
        <dbReference type="PROSITE" id="PS50026"/>
    </source>
</evidence>
<protein>
    <submittedName>
        <fullName evidence="9">Uncharacterized protein LOC116294448</fullName>
    </submittedName>
</protein>
<dbReference type="PROSITE" id="PS50948">
    <property type="entry name" value="PAN"/>
    <property type="match status" value="1"/>
</dbReference>
<dbReference type="SMART" id="SM00181">
    <property type="entry name" value="EGF"/>
    <property type="match status" value="1"/>
</dbReference>
<dbReference type="FunFam" id="2.10.25.10:FF:000118">
    <property type="entry name" value="protein delta homolog 2"/>
    <property type="match status" value="1"/>
</dbReference>
<accession>A0A6P8HZ10</accession>
<dbReference type="SUPFAM" id="SSF57196">
    <property type="entry name" value="EGF/Laminin"/>
    <property type="match status" value="1"/>
</dbReference>
<dbReference type="InterPro" id="IPR000742">
    <property type="entry name" value="EGF"/>
</dbReference>
<dbReference type="OrthoDB" id="5946010at2759"/>
<evidence type="ECO:0000313" key="9">
    <source>
        <dbReference type="RefSeq" id="XP_031557900.1"/>
    </source>
</evidence>
<dbReference type="RefSeq" id="XP_031557900.1">
    <property type="nucleotide sequence ID" value="XM_031702040.1"/>
</dbReference>
<dbReference type="GeneID" id="116294448"/>
<evidence type="ECO:0000256" key="3">
    <source>
        <dbReference type="ARBA" id="ARBA00023157"/>
    </source>
</evidence>
<reference evidence="9" key="1">
    <citation type="submission" date="2025-08" db="UniProtKB">
        <authorList>
            <consortium name="RefSeq"/>
        </authorList>
    </citation>
    <scope>IDENTIFICATION</scope>
    <source>
        <tissue evidence="9">Tentacle</tissue>
    </source>
</reference>
<keyword evidence="5" id="KW-0732">Signal</keyword>
<dbReference type="InParanoid" id="A0A6P8HZ10"/>
<comment type="caution">
    <text evidence="4">Lacks conserved residue(s) required for the propagation of feature annotation.</text>
</comment>
<proteinExistence type="inferred from homology"/>
<evidence type="ECO:0000256" key="1">
    <source>
        <dbReference type="ARBA" id="ARBA00006373"/>
    </source>
</evidence>
<evidence type="ECO:0000256" key="4">
    <source>
        <dbReference type="PROSITE-ProRule" id="PRU00076"/>
    </source>
</evidence>
<dbReference type="PROSITE" id="PS50026">
    <property type="entry name" value="EGF_3"/>
    <property type="match status" value="1"/>
</dbReference>
<feature type="chain" id="PRO_5028148638" evidence="5">
    <location>
        <begin position="22"/>
        <end position="296"/>
    </location>
</feature>
<feature type="disulfide bond" evidence="4">
    <location>
        <begin position="114"/>
        <end position="131"/>
    </location>
</feature>
<dbReference type="Pfam" id="PF00008">
    <property type="entry name" value="EGF"/>
    <property type="match status" value="1"/>
</dbReference>
<gene>
    <name evidence="9" type="primary">LOC116294448</name>
</gene>
<dbReference type="CDD" id="cd00054">
    <property type="entry name" value="EGF_CA"/>
    <property type="match status" value="1"/>
</dbReference>
<sequence>MMYRSFRAVLCILFLCSVGKSSFKNALFKSHLFHTVPSSEFINVLNVRSVIECGLSCMRSQRCVSFNFALEANIEGNYVCQLLPTDLIHHGLAATPFFHHFELVVTDPCHSSPCLNGGKCSANSGGSEYSCFCPPWYAGKTCEKANWVKINTTPLCFGSRDDAFSPFVIQKTGLLSTMKLVHVRGNITCDVTNANGWNNWGCLGRHGNHMYMSVIITTRSDSIVLPERKYFMHNDKVYNFPGCNASSPELIFPKLASPLYVMTGQQYRIWFAQDLRDFSETNNGGTNCVDVFGLYE</sequence>
<evidence type="ECO:0000259" key="7">
    <source>
        <dbReference type="PROSITE" id="PS50948"/>
    </source>
</evidence>
<name>A0A6P8HZ10_ACTTE</name>